<dbReference type="Pfam" id="PF00861">
    <property type="entry name" value="Ribosomal_L18p"/>
    <property type="match status" value="1"/>
</dbReference>
<evidence type="ECO:0008006" key="7">
    <source>
        <dbReference type="Google" id="ProtNLM"/>
    </source>
</evidence>
<evidence type="ECO:0000256" key="2">
    <source>
        <dbReference type="ARBA" id="ARBA00022730"/>
    </source>
</evidence>
<dbReference type="SUPFAM" id="SSF53137">
    <property type="entry name" value="Translational machinery components"/>
    <property type="match status" value="1"/>
</dbReference>
<dbReference type="PANTHER" id="PTHR12899:SF3">
    <property type="entry name" value="LARGE RIBOSOMAL SUBUNIT PROTEIN UL18M"/>
    <property type="match status" value="1"/>
</dbReference>
<dbReference type="CDD" id="cd00432">
    <property type="entry name" value="Ribosomal_L18_L5e"/>
    <property type="match status" value="1"/>
</dbReference>
<evidence type="ECO:0000256" key="3">
    <source>
        <dbReference type="ARBA" id="ARBA00022884"/>
    </source>
</evidence>
<keyword evidence="4" id="KW-0689">Ribosomal protein</keyword>
<dbReference type="EMBL" id="UINC01032275">
    <property type="protein sequence ID" value="SVB19667.1"/>
    <property type="molecule type" value="Genomic_DNA"/>
</dbReference>
<dbReference type="Gene3D" id="3.30.420.100">
    <property type="match status" value="1"/>
</dbReference>
<dbReference type="InterPro" id="IPR057268">
    <property type="entry name" value="Ribosomal_L18"/>
</dbReference>
<protein>
    <recommendedName>
        <fullName evidence="7">50S ribosomal protein L18</fullName>
    </recommendedName>
</protein>
<gene>
    <name evidence="6" type="ORF">METZ01_LOCUS172521</name>
</gene>
<dbReference type="PANTHER" id="PTHR12899">
    <property type="entry name" value="39S RIBOSOMAL PROTEIN L18, MITOCHONDRIAL"/>
    <property type="match status" value="1"/>
</dbReference>
<keyword evidence="2" id="KW-0699">rRNA-binding</keyword>
<dbReference type="NCBIfam" id="TIGR00060">
    <property type="entry name" value="L18_bact"/>
    <property type="match status" value="1"/>
</dbReference>
<dbReference type="FunFam" id="3.30.420.100:FF:000001">
    <property type="entry name" value="50S ribosomal protein L18"/>
    <property type="match status" value="1"/>
</dbReference>
<evidence type="ECO:0000313" key="6">
    <source>
        <dbReference type="EMBL" id="SVB19667.1"/>
    </source>
</evidence>
<evidence type="ECO:0000256" key="4">
    <source>
        <dbReference type="ARBA" id="ARBA00022980"/>
    </source>
</evidence>
<accession>A0A382C2K9</accession>
<dbReference type="GO" id="GO:0003735">
    <property type="term" value="F:structural constituent of ribosome"/>
    <property type="evidence" value="ECO:0007669"/>
    <property type="project" value="InterPro"/>
</dbReference>
<comment type="similarity">
    <text evidence="1">Belongs to the universal ribosomal protein uL18 family.</text>
</comment>
<proteinExistence type="inferred from homology"/>
<dbReference type="GO" id="GO:0022625">
    <property type="term" value="C:cytosolic large ribosomal subunit"/>
    <property type="evidence" value="ECO:0007669"/>
    <property type="project" value="TreeGrafter"/>
</dbReference>
<evidence type="ECO:0000256" key="1">
    <source>
        <dbReference type="ARBA" id="ARBA00007116"/>
    </source>
</evidence>
<organism evidence="6">
    <name type="scientific">marine metagenome</name>
    <dbReference type="NCBI Taxonomy" id="408172"/>
    <lineage>
        <taxon>unclassified sequences</taxon>
        <taxon>metagenomes</taxon>
        <taxon>ecological metagenomes</taxon>
    </lineage>
</organism>
<dbReference type="GO" id="GO:0006412">
    <property type="term" value="P:translation"/>
    <property type="evidence" value="ECO:0007669"/>
    <property type="project" value="InterPro"/>
</dbReference>
<dbReference type="GO" id="GO:0008097">
    <property type="term" value="F:5S rRNA binding"/>
    <property type="evidence" value="ECO:0007669"/>
    <property type="project" value="TreeGrafter"/>
</dbReference>
<keyword evidence="3" id="KW-0694">RNA-binding</keyword>
<dbReference type="InterPro" id="IPR004389">
    <property type="entry name" value="Ribosomal_uL18_bac-type"/>
</dbReference>
<dbReference type="AlphaFoldDB" id="A0A382C2K9"/>
<evidence type="ECO:0000256" key="5">
    <source>
        <dbReference type="ARBA" id="ARBA00023274"/>
    </source>
</evidence>
<sequence>MGNRKFDTRKRWIRHRRVRKNIRGVSARPRLAVFRSSNHIYAQVIDDDRGHTLAAATSLEMKRKDTKTDVAKAVGEKIAQSALSAGVTKVVFDRGGYKYHGRVKALADAARSEGLSF</sequence>
<keyword evidence="5" id="KW-0687">Ribonucleoprotein</keyword>
<dbReference type="InterPro" id="IPR005484">
    <property type="entry name" value="Ribosomal_uL18_bac/plant/anim"/>
</dbReference>
<name>A0A382C2K9_9ZZZZ</name>
<reference evidence="6" key="1">
    <citation type="submission" date="2018-05" db="EMBL/GenBank/DDBJ databases">
        <authorList>
            <person name="Lanie J.A."/>
            <person name="Ng W.-L."/>
            <person name="Kazmierczak K.M."/>
            <person name="Andrzejewski T.M."/>
            <person name="Davidsen T.M."/>
            <person name="Wayne K.J."/>
            <person name="Tettelin H."/>
            <person name="Glass J.I."/>
            <person name="Rusch D."/>
            <person name="Podicherti R."/>
            <person name="Tsui H.-C.T."/>
            <person name="Winkler M.E."/>
        </authorList>
    </citation>
    <scope>NUCLEOTIDE SEQUENCE</scope>
</reference>
<dbReference type="HAMAP" id="MF_01337_B">
    <property type="entry name" value="Ribosomal_uL18_B"/>
    <property type="match status" value="1"/>
</dbReference>